<accession>B4SP61</accession>
<evidence type="ECO:0000313" key="4">
    <source>
        <dbReference type="Proteomes" id="UP000001867"/>
    </source>
</evidence>
<organism evidence="3 4">
    <name type="scientific">Stenotrophomonas maltophilia (strain R551-3)</name>
    <dbReference type="NCBI Taxonomy" id="391008"/>
    <lineage>
        <taxon>Bacteria</taxon>
        <taxon>Pseudomonadati</taxon>
        <taxon>Pseudomonadota</taxon>
        <taxon>Gammaproteobacteria</taxon>
        <taxon>Lysobacterales</taxon>
        <taxon>Lysobacteraceae</taxon>
        <taxon>Stenotrophomonas</taxon>
        <taxon>Stenotrophomonas maltophilia group</taxon>
    </lineage>
</organism>
<evidence type="ECO:0008006" key="5">
    <source>
        <dbReference type="Google" id="ProtNLM"/>
    </source>
</evidence>
<name>B4SP61_STRM5</name>
<feature type="signal peptide" evidence="2">
    <location>
        <begin position="1"/>
        <end position="30"/>
    </location>
</feature>
<evidence type="ECO:0000313" key="3">
    <source>
        <dbReference type="EMBL" id="ACF52256.1"/>
    </source>
</evidence>
<reference evidence="3 4" key="1">
    <citation type="submission" date="2008-06" db="EMBL/GenBank/DDBJ databases">
        <title>Complete sequence of Stenotrophomonas maltophilia R551-3.</title>
        <authorList>
            <consortium name="US DOE Joint Genome Institute"/>
            <person name="Lucas S."/>
            <person name="Copeland A."/>
            <person name="Lapidus A."/>
            <person name="Glavina del Rio T."/>
            <person name="Dalin E."/>
            <person name="Tice H."/>
            <person name="Pitluck S."/>
            <person name="Chain P."/>
            <person name="Malfatti S."/>
            <person name="Shin M."/>
            <person name="Vergez L."/>
            <person name="Lang D."/>
            <person name="Schmutz J."/>
            <person name="Larimer F."/>
            <person name="Land M."/>
            <person name="Hauser L."/>
            <person name="Kyrpides N."/>
            <person name="Mikhailova N."/>
            <person name="Taghavi S."/>
            <person name="Monchy S."/>
            <person name="Newman L."/>
            <person name="Vangronsveld J."/>
            <person name="van der Lelie D."/>
            <person name="Richardson P."/>
        </authorList>
    </citation>
    <scope>NUCLEOTIDE SEQUENCE [LARGE SCALE GENOMIC DNA]</scope>
    <source>
        <strain evidence="3 4">R551-3</strain>
    </source>
</reference>
<dbReference type="Proteomes" id="UP000001867">
    <property type="component" value="Chromosome"/>
</dbReference>
<dbReference type="AlphaFoldDB" id="B4SP61"/>
<keyword evidence="1" id="KW-0812">Transmembrane</keyword>
<dbReference type="EMBL" id="CP001111">
    <property type="protein sequence ID" value="ACF52256.1"/>
    <property type="molecule type" value="Genomic_DNA"/>
</dbReference>
<dbReference type="OrthoDB" id="6053678at2"/>
<dbReference type="HOGENOM" id="CLU_1427223_0_0_6"/>
<proteinExistence type="predicted"/>
<keyword evidence="1" id="KW-0472">Membrane</keyword>
<keyword evidence="2" id="KW-0732">Signal</keyword>
<keyword evidence="1" id="KW-1133">Transmembrane helix</keyword>
<protein>
    <recommendedName>
        <fullName evidence="5">Transmembrane protein</fullName>
    </recommendedName>
</protein>
<evidence type="ECO:0000256" key="2">
    <source>
        <dbReference type="SAM" id="SignalP"/>
    </source>
</evidence>
<feature type="transmembrane region" description="Helical" evidence="1">
    <location>
        <begin position="101"/>
        <end position="124"/>
    </location>
</feature>
<feature type="chain" id="PRO_5002823160" description="Transmembrane protein" evidence="2">
    <location>
        <begin position="31"/>
        <end position="175"/>
    </location>
</feature>
<sequence precursor="true">MDVATHSNRTLFRWTMMVLLAVLMPFAALAQSAPAAAGQADSTEAAVAAEETDCRACTYERIGHKVDIGLVALISLLVVGLLVAVSREWGTTSQRWTCRTLALLLVGIGLALLWWAGSIVYLGYNPWQEMAAPVDGSLTSTLLNTSPKWLASVVLIGFAPSIWKRSERLPAWRIS</sequence>
<dbReference type="RefSeq" id="WP_006376195.1">
    <property type="nucleotide sequence ID" value="NC_011071.1"/>
</dbReference>
<dbReference type="KEGG" id="smt:Smal_2556"/>
<evidence type="ECO:0000256" key="1">
    <source>
        <dbReference type="SAM" id="Phobius"/>
    </source>
</evidence>
<gene>
    <name evidence="3" type="ordered locus">Smal_2556</name>
</gene>
<feature type="transmembrane region" description="Helical" evidence="1">
    <location>
        <begin position="68"/>
        <end position="89"/>
    </location>
</feature>